<dbReference type="PANTHER" id="PTHR24166:SF48">
    <property type="entry name" value="PROTEIN VAPYRIN"/>
    <property type="match status" value="1"/>
</dbReference>
<name>A0A423VR51_CYTCH</name>
<dbReference type="Proteomes" id="UP000284375">
    <property type="component" value="Unassembled WGS sequence"/>
</dbReference>
<accession>A0A423VR51</accession>
<comment type="caution">
    <text evidence="4">The sequence shown here is derived from an EMBL/GenBank/DDBJ whole genome shotgun (WGS) entry which is preliminary data.</text>
</comment>
<dbReference type="EMBL" id="LJZO01000032">
    <property type="protein sequence ID" value="ROV93551.1"/>
    <property type="molecule type" value="Genomic_DNA"/>
</dbReference>
<proteinExistence type="predicted"/>
<evidence type="ECO:0000256" key="1">
    <source>
        <dbReference type="ARBA" id="ARBA00022737"/>
    </source>
</evidence>
<dbReference type="SMART" id="SM00248">
    <property type="entry name" value="ANK"/>
    <property type="match status" value="6"/>
</dbReference>
<keyword evidence="5" id="KW-1185">Reference proteome</keyword>
<sequence length="551" mass="61115">MSFAKEINQEREIVLDRAASQSDLFSFMQSYEEVGKVSAVPSILEPLANSLQRLGDLWPISAATMQKLLVDTGNDFWERLRKSTMLVRLLKAAISDQHSELVTLLLARGVSVHQRTDHLSALELACSTPATALTSKIIFIQLLDHANTSRLNEINSDHDERKGLIHYLVGRLREWQTGELLKRGADPNLRTSSQYSRPALVYHLQNHSVGTAQVLLETGADPNQADIYGFDAALAAAWHAQTSFLFELMASTVWKIDWHKTAKLSLSIGGNLVPATEMNALHLAAMCDETSCLSFYFDNNLLTDPNAASVELFTPMHIAATCGNTNSMRFLCNRGANINLKTSNGSLPLHLAVQNAEVEAVQYLANHGSIMDTDNFGMSPMAYARQVGNQKIIDCLGNCSTFFTSASQKDTKLVSQAFESALFCADMQTCEELIRQGFCLDRELPGLNGHTPLTWAIENLEASTIEWLLARDANAARCVDLGHLCISSLQYMISHPRLNKILPLMLEKYQRDGGSILRETATIICGAVYYNNNTGLRLLFKHVQRFEAPYV</sequence>
<dbReference type="PANTHER" id="PTHR24166">
    <property type="entry name" value="ROLLING PEBBLES, ISOFORM B"/>
    <property type="match status" value="1"/>
</dbReference>
<dbReference type="Gene3D" id="1.25.40.20">
    <property type="entry name" value="Ankyrin repeat-containing domain"/>
    <property type="match status" value="2"/>
</dbReference>
<dbReference type="PROSITE" id="PS50088">
    <property type="entry name" value="ANK_REPEAT"/>
    <property type="match status" value="2"/>
</dbReference>
<dbReference type="PROSITE" id="PS50297">
    <property type="entry name" value="ANK_REP_REGION"/>
    <property type="match status" value="2"/>
</dbReference>
<evidence type="ECO:0000256" key="2">
    <source>
        <dbReference type="ARBA" id="ARBA00023043"/>
    </source>
</evidence>
<organism evidence="4 5">
    <name type="scientific">Cytospora chrysosperma</name>
    <name type="common">Cytospora canker fungus</name>
    <name type="synonym">Sphaeria chrysosperma</name>
    <dbReference type="NCBI Taxonomy" id="252740"/>
    <lineage>
        <taxon>Eukaryota</taxon>
        <taxon>Fungi</taxon>
        <taxon>Dikarya</taxon>
        <taxon>Ascomycota</taxon>
        <taxon>Pezizomycotina</taxon>
        <taxon>Sordariomycetes</taxon>
        <taxon>Sordariomycetidae</taxon>
        <taxon>Diaporthales</taxon>
        <taxon>Cytosporaceae</taxon>
        <taxon>Cytospora</taxon>
    </lineage>
</organism>
<dbReference type="InterPro" id="IPR050889">
    <property type="entry name" value="Dendritic_Spine_Reg/Scaffold"/>
</dbReference>
<reference evidence="4 5" key="1">
    <citation type="submission" date="2015-09" db="EMBL/GenBank/DDBJ databases">
        <title>Host preference determinants of Valsa canker pathogens revealed by comparative genomics.</title>
        <authorList>
            <person name="Yin Z."/>
            <person name="Huang L."/>
        </authorList>
    </citation>
    <scope>NUCLEOTIDE SEQUENCE [LARGE SCALE GENOMIC DNA]</scope>
    <source>
        <strain evidence="4 5">YSFL</strain>
    </source>
</reference>
<protein>
    <submittedName>
        <fullName evidence="4">Uncharacterized protein</fullName>
    </submittedName>
</protein>
<dbReference type="AlphaFoldDB" id="A0A423VR51"/>
<dbReference type="OrthoDB" id="194358at2759"/>
<dbReference type="STRING" id="252740.A0A423VR51"/>
<evidence type="ECO:0000256" key="3">
    <source>
        <dbReference type="PROSITE-ProRule" id="PRU00023"/>
    </source>
</evidence>
<dbReference type="InterPro" id="IPR002110">
    <property type="entry name" value="Ankyrin_rpt"/>
</dbReference>
<gene>
    <name evidence="4" type="ORF">VSDG_06754</name>
</gene>
<evidence type="ECO:0000313" key="4">
    <source>
        <dbReference type="EMBL" id="ROV93551.1"/>
    </source>
</evidence>
<dbReference type="Pfam" id="PF13857">
    <property type="entry name" value="Ank_5"/>
    <property type="match status" value="1"/>
</dbReference>
<keyword evidence="2 3" id="KW-0040">ANK repeat</keyword>
<dbReference type="SUPFAM" id="SSF48403">
    <property type="entry name" value="Ankyrin repeat"/>
    <property type="match status" value="2"/>
</dbReference>
<feature type="repeat" description="ANK" evidence="3">
    <location>
        <begin position="344"/>
        <end position="376"/>
    </location>
</feature>
<keyword evidence="1" id="KW-0677">Repeat</keyword>
<evidence type="ECO:0000313" key="5">
    <source>
        <dbReference type="Proteomes" id="UP000284375"/>
    </source>
</evidence>
<feature type="repeat" description="ANK" evidence="3">
    <location>
        <begin position="311"/>
        <end position="343"/>
    </location>
</feature>
<dbReference type="InterPro" id="IPR036770">
    <property type="entry name" value="Ankyrin_rpt-contain_sf"/>
</dbReference>